<reference evidence="1 8" key="4">
    <citation type="submission" date="2019-07" db="EMBL/GenBank/DDBJ databases">
        <title>Whole genome shotgun sequence of Acetobacter tropicalis NBRC 16470.</title>
        <authorList>
            <person name="Hosoyama A."/>
            <person name="Uohara A."/>
            <person name="Ohji S."/>
            <person name="Ichikawa N."/>
        </authorList>
    </citation>
    <scope>NUCLEOTIDE SEQUENCE [LARGE SCALE GENOMIC DNA]</scope>
    <source>
        <strain evidence="1 8">NBRC 16470</strain>
    </source>
</reference>
<dbReference type="PATRIC" id="fig|104102.11.peg.110"/>
<evidence type="ECO:0000313" key="7">
    <source>
        <dbReference type="Proteomes" id="UP000194565"/>
    </source>
</evidence>
<dbReference type="RefSeq" id="WP_035378338.1">
    <property type="nucleotide sequence ID" value="NZ_BJVR01000017.1"/>
</dbReference>
<evidence type="ECO:0000313" key="3">
    <source>
        <dbReference type="EMBL" id="KXV58844.1"/>
    </source>
</evidence>
<sequence>MSETQHIVFQPYLWKNHTLQPGTPIACRSVEDGQRRMDKARAGLLSLDGAVLVRMAVDEDLGDYGEPEYLATMGDIPGMEDDMAA</sequence>
<evidence type="ECO:0000313" key="2">
    <source>
        <dbReference type="EMBL" id="KGB25153.1"/>
    </source>
</evidence>
<evidence type="ECO:0000313" key="1">
    <source>
        <dbReference type="EMBL" id="GEL50803.1"/>
    </source>
</evidence>
<protein>
    <submittedName>
        <fullName evidence="2">Uncharacterized protein</fullName>
    </submittedName>
</protein>
<dbReference type="Proteomes" id="UP000075411">
    <property type="component" value="Unassembled WGS sequence"/>
</dbReference>
<dbReference type="Proteomes" id="UP000029448">
    <property type="component" value="Unassembled WGS sequence"/>
</dbReference>
<gene>
    <name evidence="3" type="ORF">AD947_05355</name>
    <name evidence="2" type="ORF">AtDm6_0834</name>
    <name evidence="1" type="ORF">ATR01nite_18780</name>
    <name evidence="4" type="ORF">HC62_13735</name>
</gene>
<evidence type="ECO:0000313" key="6">
    <source>
        <dbReference type="Proteomes" id="UP000075411"/>
    </source>
</evidence>
<dbReference type="STRING" id="104102.AtDm6_0834"/>
<dbReference type="EMBL" id="LHZT01000111">
    <property type="protein sequence ID" value="KXV58844.1"/>
    <property type="molecule type" value="Genomic_DNA"/>
</dbReference>
<dbReference type="EMBL" id="JOKM01000021">
    <property type="protein sequence ID" value="KGB25153.1"/>
    <property type="molecule type" value="Genomic_DNA"/>
</dbReference>
<dbReference type="OrthoDB" id="7220707at2"/>
<name>A0A095B8Q7_9PROT</name>
<dbReference type="GeneID" id="89477720"/>
<dbReference type="AlphaFoldDB" id="A0A095B8Q7"/>
<evidence type="ECO:0000313" key="8">
    <source>
        <dbReference type="Proteomes" id="UP000321800"/>
    </source>
</evidence>
<accession>A0A095B8Q7</accession>
<dbReference type="EMBL" id="BJVR01000017">
    <property type="protein sequence ID" value="GEL50803.1"/>
    <property type="molecule type" value="Genomic_DNA"/>
</dbReference>
<organism evidence="2 5">
    <name type="scientific">Acetobacter tropicalis</name>
    <dbReference type="NCBI Taxonomy" id="104102"/>
    <lineage>
        <taxon>Bacteria</taxon>
        <taxon>Pseudomonadati</taxon>
        <taxon>Pseudomonadota</taxon>
        <taxon>Alphaproteobacteria</taxon>
        <taxon>Acetobacterales</taxon>
        <taxon>Acetobacteraceae</taxon>
        <taxon>Acetobacter</taxon>
    </lineage>
</organism>
<evidence type="ECO:0000313" key="4">
    <source>
        <dbReference type="EMBL" id="OUI83774.1"/>
    </source>
</evidence>
<dbReference type="Proteomes" id="UP000194565">
    <property type="component" value="Unassembled WGS sequence"/>
</dbReference>
<keyword evidence="5" id="KW-1185">Reference proteome</keyword>
<dbReference type="Proteomes" id="UP000321800">
    <property type="component" value="Unassembled WGS sequence"/>
</dbReference>
<reference evidence="2 5" key="1">
    <citation type="submission" date="2014-06" db="EMBL/GenBank/DDBJ databases">
        <title>Functional and comparative genomic analyses of the Drosophila gut microbiota identify candidate symbiosis factors.</title>
        <authorList>
            <person name="Newell P.D."/>
            <person name="Chaston J.M."/>
            <person name="Douglas A.E."/>
        </authorList>
    </citation>
    <scope>NUCLEOTIDE SEQUENCE [LARGE SCALE GENOMIC DNA]</scope>
    <source>
        <strain evidence="2 5">DmCS_006</strain>
    </source>
</reference>
<proteinExistence type="predicted"/>
<dbReference type="EMBL" id="JOMM01000048">
    <property type="protein sequence ID" value="OUI83774.1"/>
    <property type="molecule type" value="Genomic_DNA"/>
</dbReference>
<reference evidence="3 6" key="3">
    <citation type="submission" date="2015-06" db="EMBL/GenBank/DDBJ databases">
        <title>Improved classification and identification of acetic acid bacteria using matrix-assisted laser desorption/ionization time-of-flight mass spectrometry; Gluconobacter nephelii and Gluconobacter uchimurae are later heterotypic synonyms of Gluconobacter japonicus and Gluconobacter oxydans, respectively.</title>
        <authorList>
            <person name="Li L."/>
            <person name="Cleenwerck I."/>
            <person name="De Vuyst L."/>
            <person name="Vandamme P."/>
        </authorList>
    </citation>
    <scope>NUCLEOTIDE SEQUENCE [LARGE SCALE GENOMIC DNA]</scope>
    <source>
        <strain evidence="3 6">LMG 1663</strain>
    </source>
</reference>
<comment type="caution">
    <text evidence="2">The sequence shown here is derived from an EMBL/GenBank/DDBJ whole genome shotgun (WGS) entry which is preliminary data.</text>
</comment>
<evidence type="ECO:0000313" key="5">
    <source>
        <dbReference type="Proteomes" id="UP000029448"/>
    </source>
</evidence>
<reference evidence="4 7" key="2">
    <citation type="submission" date="2014-06" db="EMBL/GenBank/DDBJ databases">
        <authorList>
            <person name="Ju J."/>
            <person name="Zhang J."/>
        </authorList>
    </citation>
    <scope>NUCLEOTIDE SEQUENCE [LARGE SCALE GENOMIC DNA]</scope>
    <source>
        <strain evidence="4">DmW_042</strain>
    </source>
</reference>